<name>A0A1I7V3C0_9PELO</name>
<proteinExistence type="predicted"/>
<keyword evidence="2" id="KW-1185">Reference proteome</keyword>
<dbReference type="Proteomes" id="UP000095282">
    <property type="component" value="Unplaced"/>
</dbReference>
<protein>
    <submittedName>
        <fullName evidence="3">37S ribosomal protein S25, mitochondrial</fullName>
    </submittedName>
</protein>
<organism evidence="2 3">
    <name type="scientific">Caenorhabditis tropicalis</name>
    <dbReference type="NCBI Taxonomy" id="1561998"/>
    <lineage>
        <taxon>Eukaryota</taxon>
        <taxon>Metazoa</taxon>
        <taxon>Ecdysozoa</taxon>
        <taxon>Nematoda</taxon>
        <taxon>Chromadorea</taxon>
        <taxon>Rhabditida</taxon>
        <taxon>Rhabditina</taxon>
        <taxon>Rhabditomorpha</taxon>
        <taxon>Rhabditoidea</taxon>
        <taxon>Rhabditidae</taxon>
        <taxon>Peloderinae</taxon>
        <taxon>Caenorhabditis</taxon>
    </lineage>
</organism>
<feature type="region of interest" description="Disordered" evidence="1">
    <location>
        <begin position="185"/>
        <end position="205"/>
    </location>
</feature>
<dbReference type="AlphaFoldDB" id="A0A1I7V3C0"/>
<evidence type="ECO:0000256" key="1">
    <source>
        <dbReference type="SAM" id="MobiDB-lite"/>
    </source>
</evidence>
<evidence type="ECO:0000313" key="2">
    <source>
        <dbReference type="Proteomes" id="UP000095282"/>
    </source>
</evidence>
<dbReference type="WBParaSite" id="Csp11.Scaffold630.g21966.t2">
    <property type="protein sequence ID" value="Csp11.Scaffold630.g21966.t2"/>
    <property type="gene ID" value="Csp11.Scaffold630.g21966"/>
</dbReference>
<accession>A0A1I7V3C0</accession>
<sequence length="205" mass="23480">MNGKEPLIYTGKSGFLGNYFVPPATLRVPVSAAVTLTTQTAGYGYRPRTAPNVLIQTISYPIPASRLYVKQTPGYLPPYKKEKWDAAVLNVAIEPLYSSPLLVWRNKNADNPTPINCLFNPIGDKNIPQPVSHVPQLLQLWRRYAKRNGLEETKNVPNDFKILYKKLKEEADDQIRKGWIEVVSSREQKEEARRKRMREEEEAQK</sequence>
<reference evidence="3" key="1">
    <citation type="submission" date="2016-11" db="UniProtKB">
        <authorList>
            <consortium name="WormBaseParasite"/>
        </authorList>
    </citation>
    <scope>IDENTIFICATION</scope>
</reference>
<evidence type="ECO:0000313" key="3">
    <source>
        <dbReference type="WBParaSite" id="Csp11.Scaffold630.g21966.t2"/>
    </source>
</evidence>